<feature type="binding site" evidence="12">
    <location>
        <position position="283"/>
    </location>
    <ligand>
        <name>L-glutamine</name>
        <dbReference type="ChEBI" id="CHEBI:58359"/>
    </ligand>
</feature>
<evidence type="ECO:0000313" key="14">
    <source>
        <dbReference type="EMBL" id="ANH09539.1"/>
    </source>
</evidence>
<feature type="active site" description="Nucleophile" evidence="12">
    <location>
        <position position="279"/>
    </location>
</feature>
<dbReference type="RefSeq" id="YP_009257456.1">
    <property type="nucleotide sequence ID" value="NC_030338.1"/>
</dbReference>
<dbReference type="InterPro" id="IPR036480">
    <property type="entry name" value="CarbP_synth_ssu_N_sf"/>
</dbReference>
<feature type="binding site" evidence="12">
    <location>
        <position position="321"/>
    </location>
    <ligand>
        <name>L-glutamine</name>
        <dbReference type="ChEBI" id="CHEBI:58359"/>
    </ligand>
</feature>
<feature type="region of interest" description="CPSase" evidence="12">
    <location>
        <begin position="1"/>
        <end position="201"/>
    </location>
</feature>
<evidence type="ECO:0000256" key="4">
    <source>
        <dbReference type="ARBA" id="ARBA00022598"/>
    </source>
</evidence>
<dbReference type="SMART" id="SM01097">
    <property type="entry name" value="CPSase_sm_chain"/>
    <property type="match status" value="1"/>
</dbReference>
<organism evidence="14">
    <name type="scientific">Gastroclonium compressum</name>
    <name type="common">Red alga</name>
    <name type="synonym">Coeloseira compressa</name>
    <dbReference type="NCBI Taxonomy" id="1852973"/>
    <lineage>
        <taxon>Eukaryota</taxon>
        <taxon>Rhodophyta</taxon>
        <taxon>Florideophyceae</taxon>
        <taxon>Rhodymeniophycidae</taxon>
        <taxon>Rhodymeniales</taxon>
        <taxon>Champiaceae</taxon>
        <taxon>Coeloseira</taxon>
    </lineage>
</organism>
<evidence type="ECO:0000256" key="9">
    <source>
        <dbReference type="ARBA" id="ARBA00044031"/>
    </source>
</evidence>
<dbReference type="GO" id="GO:0004359">
    <property type="term" value="F:glutaminase activity"/>
    <property type="evidence" value="ECO:0007669"/>
    <property type="project" value="RHEA"/>
</dbReference>
<dbReference type="InterPro" id="IPR029062">
    <property type="entry name" value="Class_I_gatase-like"/>
</dbReference>
<feature type="domain" description="Carbamoyl-phosphate synthase small subunit N-terminal" evidence="13">
    <location>
        <begin position="6"/>
        <end position="136"/>
    </location>
</feature>
<evidence type="ECO:0000256" key="12">
    <source>
        <dbReference type="HAMAP-Rule" id="MF_01209"/>
    </source>
</evidence>
<evidence type="ECO:0000256" key="11">
    <source>
        <dbReference type="ARBA" id="ARBA00049285"/>
    </source>
</evidence>
<dbReference type="GO" id="GO:0006207">
    <property type="term" value="P:'de novo' pyrimidine nucleobase biosynthetic process"/>
    <property type="evidence" value="ECO:0007669"/>
    <property type="project" value="InterPro"/>
</dbReference>
<comment type="pathway">
    <text evidence="2 12">Amino-acid biosynthesis; L-arginine biosynthesis; carbamoyl phosphate from bicarbonate: step 1/1.</text>
</comment>
<dbReference type="Pfam" id="PF00117">
    <property type="entry name" value="GATase"/>
    <property type="match status" value="1"/>
</dbReference>
<dbReference type="GO" id="GO:0006541">
    <property type="term" value="P:glutamine metabolic process"/>
    <property type="evidence" value="ECO:0007669"/>
    <property type="project" value="InterPro"/>
</dbReference>
<dbReference type="NCBIfam" id="TIGR01368">
    <property type="entry name" value="CPSaseIIsmall"/>
    <property type="match status" value="1"/>
</dbReference>
<dbReference type="PRINTS" id="PR00099">
    <property type="entry name" value="CPSGATASE"/>
</dbReference>
<dbReference type="GeneID" id="27983091"/>
<feature type="binding site" evidence="12">
    <location>
        <position position="319"/>
    </location>
    <ligand>
        <name>L-glutamine</name>
        <dbReference type="ChEBI" id="CHEBI:58359"/>
    </ligand>
</feature>
<dbReference type="PRINTS" id="PR00097">
    <property type="entry name" value="ANTSNTHASEII"/>
</dbReference>
<dbReference type="Gene3D" id="3.50.30.20">
    <property type="entry name" value="Carbamoyl-phosphate synthase small subunit, N-terminal domain"/>
    <property type="match status" value="1"/>
</dbReference>
<dbReference type="InterPro" id="IPR050472">
    <property type="entry name" value="Anth_synth/Amidotransfase"/>
</dbReference>
<comment type="catalytic activity">
    <reaction evidence="11 12">
        <text>L-glutamine + H2O = L-glutamate + NH4(+)</text>
        <dbReference type="Rhea" id="RHEA:15889"/>
        <dbReference type="ChEBI" id="CHEBI:15377"/>
        <dbReference type="ChEBI" id="CHEBI:28938"/>
        <dbReference type="ChEBI" id="CHEBI:29985"/>
        <dbReference type="ChEBI" id="CHEBI:58359"/>
    </reaction>
</comment>
<feature type="binding site" evidence="12">
    <location>
        <position position="250"/>
    </location>
    <ligand>
        <name>L-glutamine</name>
        <dbReference type="ChEBI" id="CHEBI:58359"/>
    </ligand>
</feature>
<reference evidence="14" key="1">
    <citation type="submission" date="2015-11" db="EMBL/GenBank/DDBJ databases">
        <authorList>
            <person name="Zhang Y."/>
            <person name="Guo Z."/>
        </authorList>
    </citation>
    <scope>NUCLEOTIDE SEQUENCE</scope>
</reference>
<evidence type="ECO:0000256" key="7">
    <source>
        <dbReference type="ARBA" id="ARBA00022962"/>
    </source>
</evidence>
<keyword evidence="12" id="KW-0055">Arginine biosynthesis</keyword>
<dbReference type="UniPathway" id="UPA00068">
    <property type="reaction ID" value="UER00171"/>
</dbReference>
<evidence type="ECO:0000256" key="10">
    <source>
        <dbReference type="ARBA" id="ARBA00048816"/>
    </source>
</evidence>
<comment type="subunit">
    <text evidence="9">Heterodimer composed of 2 chains; the small (or glutamine) chain promotes the hydrolysis of glutamine to ammonia, which is used by the large (or ammonia) chain to synthesize carbamoyl phosphate.</text>
</comment>
<evidence type="ECO:0000256" key="3">
    <source>
        <dbReference type="ARBA" id="ARBA00007800"/>
    </source>
</evidence>
<evidence type="ECO:0000256" key="6">
    <source>
        <dbReference type="ARBA" id="ARBA00022840"/>
    </source>
</evidence>
<dbReference type="GO" id="GO:0044205">
    <property type="term" value="P:'de novo' UMP biosynthetic process"/>
    <property type="evidence" value="ECO:0007669"/>
    <property type="project" value="UniProtKB-UniRule"/>
</dbReference>
<evidence type="ECO:0000256" key="2">
    <source>
        <dbReference type="ARBA" id="ARBA00005077"/>
    </source>
</evidence>
<dbReference type="CDD" id="cd01744">
    <property type="entry name" value="GATase1_CPSase"/>
    <property type="match status" value="1"/>
</dbReference>
<name>A0A173FZT6_GASCM</name>
<proteinExistence type="inferred from homology"/>
<dbReference type="FunFam" id="3.50.30.20:FF:000001">
    <property type="entry name" value="Carbamoyl-phosphate synthase small chain"/>
    <property type="match status" value="1"/>
</dbReference>
<dbReference type="PANTHER" id="PTHR43418:SF7">
    <property type="entry name" value="CARBAMOYL-PHOSPHATE SYNTHASE SMALL CHAIN"/>
    <property type="match status" value="1"/>
</dbReference>
<comment type="similarity">
    <text evidence="3 12">Belongs to the CarA family.</text>
</comment>
<keyword evidence="7 12" id="KW-0315">Glutamine amidotransferase</keyword>
<feature type="binding site" evidence="12">
    <location>
        <position position="252"/>
    </location>
    <ligand>
        <name>L-glutamine</name>
        <dbReference type="ChEBI" id="CHEBI:58359"/>
    </ligand>
</feature>
<keyword evidence="5 12" id="KW-0547">Nucleotide-binding</keyword>
<evidence type="ECO:0000256" key="8">
    <source>
        <dbReference type="ARBA" id="ARBA00022975"/>
    </source>
</evidence>
<dbReference type="InterPro" id="IPR035686">
    <property type="entry name" value="CPSase_GATase1"/>
</dbReference>
<dbReference type="UniPathway" id="UPA00070">
    <property type="reaction ID" value="UER00115"/>
</dbReference>
<dbReference type="SUPFAM" id="SSF52317">
    <property type="entry name" value="Class I glutamine amidotransferase-like"/>
    <property type="match status" value="1"/>
</dbReference>
<dbReference type="SUPFAM" id="SSF52021">
    <property type="entry name" value="Carbamoyl phosphate synthetase, small subunit N-terminal domain"/>
    <property type="match status" value="1"/>
</dbReference>
<dbReference type="EMBL" id="KU053957">
    <property type="protein sequence ID" value="ANH09539.1"/>
    <property type="molecule type" value="Genomic_DNA"/>
</dbReference>
<geneLocation type="plastid" evidence="14"/>
<evidence type="ECO:0000256" key="1">
    <source>
        <dbReference type="ARBA" id="ARBA00004812"/>
    </source>
</evidence>
<dbReference type="PROSITE" id="PS51273">
    <property type="entry name" value="GATASE_TYPE_1"/>
    <property type="match status" value="1"/>
</dbReference>
<comment type="catalytic activity">
    <reaction evidence="10 12">
        <text>hydrogencarbonate + L-glutamine + 2 ATP + H2O = carbamoyl phosphate + L-glutamate + 2 ADP + phosphate + 2 H(+)</text>
        <dbReference type="Rhea" id="RHEA:18633"/>
        <dbReference type="ChEBI" id="CHEBI:15377"/>
        <dbReference type="ChEBI" id="CHEBI:15378"/>
        <dbReference type="ChEBI" id="CHEBI:17544"/>
        <dbReference type="ChEBI" id="CHEBI:29985"/>
        <dbReference type="ChEBI" id="CHEBI:30616"/>
        <dbReference type="ChEBI" id="CHEBI:43474"/>
        <dbReference type="ChEBI" id="CHEBI:58228"/>
        <dbReference type="ChEBI" id="CHEBI:58359"/>
        <dbReference type="ChEBI" id="CHEBI:456216"/>
        <dbReference type="EC" id="6.3.5.5"/>
    </reaction>
</comment>
<dbReference type="EC" id="6.3.5.5" evidence="12"/>
<dbReference type="PANTHER" id="PTHR43418">
    <property type="entry name" value="MULTIFUNCTIONAL TRYPTOPHAN BIOSYNTHESIS PROTEIN-RELATED"/>
    <property type="match status" value="1"/>
</dbReference>
<dbReference type="InterPro" id="IPR017926">
    <property type="entry name" value="GATASE"/>
</dbReference>
<reference evidence="14" key="2">
    <citation type="submission" date="2016-06" db="EMBL/GenBank/DDBJ databases">
        <title>Genomic and phylogenetic analysis of Gastroclonium compressum supports its reinstatement to Coeloseira (Champiaceae, Rhodophyta).</title>
        <authorList>
            <person name="Kilpatrick Z."/>
            <person name="Hughey J.R."/>
        </authorList>
    </citation>
    <scope>NUCLEOTIDE SEQUENCE</scope>
</reference>
<feature type="binding site" evidence="12">
    <location>
        <position position="322"/>
    </location>
    <ligand>
        <name>L-glutamine</name>
        <dbReference type="ChEBI" id="CHEBI:58359"/>
    </ligand>
</feature>
<keyword evidence="14" id="KW-0934">Plastid</keyword>
<gene>
    <name evidence="12 14" type="primary">carA</name>
</gene>
<dbReference type="GO" id="GO:0006526">
    <property type="term" value="P:L-arginine biosynthetic process"/>
    <property type="evidence" value="ECO:0007669"/>
    <property type="project" value="UniProtKB-UniRule"/>
</dbReference>
<keyword evidence="8 12" id="KW-0665">Pyrimidine biosynthesis</keyword>
<feature type="active site" evidence="12">
    <location>
        <position position="360"/>
    </location>
</feature>
<dbReference type="Pfam" id="PF00988">
    <property type="entry name" value="CPSase_sm_chain"/>
    <property type="match status" value="1"/>
</dbReference>
<dbReference type="InterPro" id="IPR006274">
    <property type="entry name" value="CarbamoylP_synth_ssu"/>
</dbReference>
<dbReference type="PRINTS" id="PR00096">
    <property type="entry name" value="GATASE"/>
</dbReference>
<dbReference type="AlphaFoldDB" id="A0A173FZT6"/>
<comment type="pathway">
    <text evidence="1 12">Pyrimidine metabolism; UMP biosynthesis via de novo pathway; (S)-dihydroorotate from bicarbonate: step 1/3.</text>
</comment>
<feature type="binding site" evidence="12">
    <location>
        <position position="50"/>
    </location>
    <ligand>
        <name>L-glutamine</name>
        <dbReference type="ChEBI" id="CHEBI:58359"/>
    </ligand>
</feature>
<dbReference type="GO" id="GO:0004088">
    <property type="term" value="F:carbamoyl-phosphate synthase (glutamine-hydrolyzing) activity"/>
    <property type="evidence" value="ECO:0007669"/>
    <property type="project" value="UniProtKB-UniRule"/>
</dbReference>
<accession>A0A173FZT6</accession>
<feature type="active site" evidence="12">
    <location>
        <position position="362"/>
    </location>
</feature>
<keyword evidence="12" id="KW-0028">Amino-acid biosynthesis</keyword>
<sequence length="387" mass="44038">MKNMLYPAILYLKDQKYFKGWSFIKFNQSIGEVVFNTGMVGYQEIITDPSYTDQIITFAYPEIGNTGINQEDNESKEIYIKGLICKNISNYSSNWQSISTLKQYLISNNIPHIFGVDTRALTKHLRKYGSMNGCITSNIISVKNLQKAIDDSKPMRGKNLIEQVVSNQIYKLKKNRLKYKYNIYSYKKLNTLKKPSHQSSLNIIVIDFGTKSNILNILSKNNCRITIIPAFTKFSKITSYKPDGILLSNGPGDPATVYYGIHTINQIIKFTNIPIFGICMGHQILNLALGQSTFKLKFGHRGLNHPSGYAQRVNITSQNHGFAVNNKFSINQYQIHLNLNDSTISSTRYCNKPVFSVQYHPEANPGPNDCQYLFNCFLKLAQLTKNL</sequence>
<dbReference type="InterPro" id="IPR002474">
    <property type="entry name" value="CarbamoylP_synth_ssu_N"/>
</dbReference>
<dbReference type="Gene3D" id="3.40.50.880">
    <property type="match status" value="1"/>
</dbReference>
<feature type="binding site" evidence="12">
    <location>
        <position position="280"/>
    </location>
    <ligand>
        <name>L-glutamine</name>
        <dbReference type="ChEBI" id="CHEBI:58359"/>
    </ligand>
</feature>
<keyword evidence="6 12" id="KW-0067">ATP-binding</keyword>
<keyword evidence="4 12" id="KW-0436">Ligase</keyword>
<dbReference type="NCBIfam" id="NF009475">
    <property type="entry name" value="PRK12838.1"/>
    <property type="match status" value="1"/>
</dbReference>
<evidence type="ECO:0000259" key="13">
    <source>
        <dbReference type="SMART" id="SM01097"/>
    </source>
</evidence>
<protein>
    <recommendedName>
        <fullName evidence="12">Carbamoyl phosphate synthase small chain</fullName>
        <ecNumber evidence="12">6.3.5.5</ecNumber>
    </recommendedName>
    <alternativeName>
        <fullName evidence="12">Carbamoyl phosphate synthetase glutamine chain</fullName>
    </alternativeName>
</protein>
<dbReference type="HAMAP" id="MF_01209">
    <property type="entry name" value="CPSase_S_chain"/>
    <property type="match status" value="1"/>
</dbReference>
<comment type="function">
    <text evidence="12">Small subunit of the glutamine-dependent carbamoyl phosphate synthetase (CPSase). CPSase catalyzes the formation of carbamoyl phosphate from the ammonia moiety of glutamine, carbonate, and phosphate donated by ATP, constituting the first step of 2 biosynthetic pathways, one leading to arginine and/or urea and the other to pyrimidine nucleotides. The small subunit (glutamine amidotransferase) binds and cleaves glutamine to supply the large subunit with the substrate ammonia.</text>
</comment>
<evidence type="ECO:0000256" key="5">
    <source>
        <dbReference type="ARBA" id="ARBA00022741"/>
    </source>
</evidence>
<dbReference type="GO" id="GO:0005524">
    <property type="term" value="F:ATP binding"/>
    <property type="evidence" value="ECO:0007669"/>
    <property type="project" value="UniProtKB-UniRule"/>
</dbReference>
<comment type="subunit">
    <text evidence="12">Composed of two chains; the small (or glutamine) chain promotes the hydrolysis of glutamine to ammonia, which is used by the large (or ammonia) chain to synthesize carbamoyl phosphate. Tetramer of heterodimers (alpha,beta)4.</text>
</comment>